<feature type="repeat" description="WD" evidence="1">
    <location>
        <begin position="61"/>
        <end position="102"/>
    </location>
</feature>
<dbReference type="InterPro" id="IPR036322">
    <property type="entry name" value="WD40_repeat_dom_sf"/>
</dbReference>
<dbReference type="Proteomes" id="UP000030665">
    <property type="component" value="Unassembled WGS sequence"/>
</dbReference>
<dbReference type="Pfam" id="PF16300">
    <property type="entry name" value="WD40_4"/>
    <property type="match status" value="1"/>
</dbReference>
<dbReference type="PANTHER" id="PTHR10856:SF0">
    <property type="entry name" value="CORONIN"/>
    <property type="match status" value="1"/>
</dbReference>
<gene>
    <name evidence="4" type="ORF">TTRE_0000872701</name>
</gene>
<dbReference type="STRING" id="36087.A0A077ZIY7"/>
<keyword evidence="5" id="KW-1185">Reference proteome</keyword>
<dbReference type="GO" id="GO:0051015">
    <property type="term" value="F:actin filament binding"/>
    <property type="evidence" value="ECO:0007669"/>
    <property type="project" value="TreeGrafter"/>
</dbReference>
<sequence>ICPICFLYKEAPELSGHFSKFENIVDNFQSVYRLLDYCIALGADAKIFLWNVSTGEALIEISGHPDLIWSIDFNYNGSKLLTTCKDKMIRVIDPRSGRILQQGTGHEGVKPQRAIFLNDGRIFSTGFTRRSERMYALRSEQALEEPIIQEELDTSNGVLYPLYDNDTGLVYLCGRGDSNIRYYEVNNDPPFVHYINTYTSPEPQRGIGFMPKRGLNVDENEIARIYKCTNKGLVEILQFFVPRKSEMFQEDLYPDTAGTVPAISAEEWLNGKDVDLAASLLTELKQAVRRANILAEVPPTEPTSAATVSKRRSVAASQETTPKADSSLSAVTDVLTQRRRESVPMKSELFADVDTGIVQLRHHESRDEYGSGRQGAGAVTESGFFSAAMASQRPQELTVEVNRLKRIVRQLASRLKTVEQQVNGHDLSDLENA</sequence>
<dbReference type="Gene3D" id="2.130.10.10">
    <property type="entry name" value="YVTN repeat-like/Quinoprotein amine dehydrogenase"/>
    <property type="match status" value="1"/>
</dbReference>
<feature type="region of interest" description="Disordered" evidence="3">
    <location>
        <begin position="300"/>
        <end position="325"/>
    </location>
</feature>
<dbReference type="GO" id="GO:0007015">
    <property type="term" value="P:actin filament organization"/>
    <property type="evidence" value="ECO:0007669"/>
    <property type="project" value="TreeGrafter"/>
</dbReference>
<dbReference type="InterPro" id="IPR001680">
    <property type="entry name" value="WD40_rpt"/>
</dbReference>
<keyword evidence="1 2" id="KW-0853">WD repeat</keyword>
<dbReference type="InterPro" id="IPR015943">
    <property type="entry name" value="WD40/YVTN_repeat-like_dom_sf"/>
</dbReference>
<evidence type="ECO:0000313" key="5">
    <source>
        <dbReference type="Proteomes" id="UP000030665"/>
    </source>
</evidence>
<dbReference type="PROSITE" id="PS50082">
    <property type="entry name" value="WD_REPEATS_2"/>
    <property type="match status" value="1"/>
</dbReference>
<proteinExistence type="inferred from homology"/>
<dbReference type="SMART" id="SM00320">
    <property type="entry name" value="WD40"/>
    <property type="match status" value="1"/>
</dbReference>
<feature type="compositionally biased region" description="Polar residues" evidence="3">
    <location>
        <begin position="315"/>
        <end position="325"/>
    </location>
</feature>
<name>A0A077ZIY7_TRITR</name>
<accession>A0A077ZIY7</accession>
<organism evidence="4 5">
    <name type="scientific">Trichuris trichiura</name>
    <name type="common">Whipworm</name>
    <name type="synonym">Trichocephalus trichiurus</name>
    <dbReference type="NCBI Taxonomy" id="36087"/>
    <lineage>
        <taxon>Eukaryota</taxon>
        <taxon>Metazoa</taxon>
        <taxon>Ecdysozoa</taxon>
        <taxon>Nematoda</taxon>
        <taxon>Enoplea</taxon>
        <taxon>Dorylaimia</taxon>
        <taxon>Trichinellida</taxon>
        <taxon>Trichuridae</taxon>
        <taxon>Trichuris</taxon>
    </lineage>
</organism>
<dbReference type="SMART" id="SM01167">
    <property type="entry name" value="DUF1900"/>
    <property type="match status" value="1"/>
</dbReference>
<evidence type="ECO:0000256" key="3">
    <source>
        <dbReference type="SAM" id="MobiDB-lite"/>
    </source>
</evidence>
<feature type="non-terminal residue" evidence="4">
    <location>
        <position position="1"/>
    </location>
</feature>
<dbReference type="AlphaFoldDB" id="A0A077ZIY7"/>
<evidence type="ECO:0000256" key="2">
    <source>
        <dbReference type="RuleBase" id="RU280818"/>
    </source>
</evidence>
<comment type="similarity">
    <text evidence="2">Belongs to the WD repeat coronin family.</text>
</comment>
<dbReference type="EMBL" id="HG807043">
    <property type="protein sequence ID" value="CDW60357.1"/>
    <property type="molecule type" value="Genomic_DNA"/>
</dbReference>
<evidence type="ECO:0000256" key="1">
    <source>
        <dbReference type="PROSITE-ProRule" id="PRU00221"/>
    </source>
</evidence>
<dbReference type="InterPro" id="IPR015505">
    <property type="entry name" value="Coronin"/>
</dbReference>
<dbReference type="SUPFAM" id="SSF50978">
    <property type="entry name" value="WD40 repeat-like"/>
    <property type="match status" value="1"/>
</dbReference>
<dbReference type="PANTHER" id="PTHR10856">
    <property type="entry name" value="CORONIN"/>
    <property type="match status" value="1"/>
</dbReference>
<protein>
    <recommendedName>
        <fullName evidence="2">Coronin</fullName>
    </recommendedName>
</protein>
<evidence type="ECO:0000313" key="4">
    <source>
        <dbReference type="EMBL" id="CDW60357.1"/>
    </source>
</evidence>
<reference evidence="4" key="1">
    <citation type="submission" date="2014-01" db="EMBL/GenBank/DDBJ databases">
        <authorList>
            <person name="Aslett M."/>
        </authorList>
    </citation>
    <scope>NUCLEOTIDE SEQUENCE</scope>
</reference>
<keyword evidence="2" id="KW-0677">Repeat</keyword>
<dbReference type="OrthoDB" id="1850764at2759"/>
<reference evidence="4" key="2">
    <citation type="submission" date="2014-03" db="EMBL/GenBank/DDBJ databases">
        <title>The whipworm genome and dual-species transcriptomics of an intimate host-pathogen interaction.</title>
        <authorList>
            <person name="Foth B.J."/>
            <person name="Tsai I.J."/>
            <person name="Reid A.J."/>
            <person name="Bancroft A.J."/>
            <person name="Nichol S."/>
            <person name="Tracey A."/>
            <person name="Holroyd N."/>
            <person name="Cotton J.A."/>
            <person name="Stanley E.J."/>
            <person name="Zarowiecki M."/>
            <person name="Liu J.Z."/>
            <person name="Huckvale T."/>
            <person name="Cooper P.J."/>
            <person name="Grencis R.K."/>
            <person name="Berriman M."/>
        </authorList>
    </citation>
    <scope>NUCLEOTIDE SEQUENCE [LARGE SCALE GENOMIC DNA]</scope>
</reference>
<dbReference type="Pfam" id="PF00400">
    <property type="entry name" value="WD40"/>
    <property type="match status" value="1"/>
</dbReference>